<dbReference type="EMBL" id="JABXXO010000003">
    <property type="protein sequence ID" value="KAF7782264.1"/>
    <property type="molecule type" value="Genomic_DNA"/>
</dbReference>
<dbReference type="GO" id="GO:0031011">
    <property type="term" value="C:Ino80 complex"/>
    <property type="evidence" value="ECO:0007669"/>
    <property type="project" value="InterPro"/>
</dbReference>
<feature type="compositionally biased region" description="Pro residues" evidence="1">
    <location>
        <begin position="135"/>
        <end position="144"/>
    </location>
</feature>
<evidence type="ECO:0000256" key="1">
    <source>
        <dbReference type="SAM" id="MobiDB-lite"/>
    </source>
</evidence>
<dbReference type="Proteomes" id="UP000629468">
    <property type="component" value="Unassembled WGS sequence"/>
</dbReference>
<proteinExistence type="predicted"/>
<accession>A0A8H7KJ75</accession>
<feature type="compositionally biased region" description="Pro residues" evidence="1">
    <location>
        <begin position="109"/>
        <end position="119"/>
    </location>
</feature>
<comment type="caution">
    <text evidence="3">The sequence shown here is derived from an EMBL/GenBank/DDBJ whole genome shotgun (WGS) entry which is preliminary data.</text>
</comment>
<organism evidence="3 4">
    <name type="scientific">Agaricus bisporus var. burnettii</name>
    <dbReference type="NCBI Taxonomy" id="192524"/>
    <lineage>
        <taxon>Eukaryota</taxon>
        <taxon>Fungi</taxon>
        <taxon>Dikarya</taxon>
        <taxon>Basidiomycota</taxon>
        <taxon>Agaricomycotina</taxon>
        <taxon>Agaricomycetes</taxon>
        <taxon>Agaricomycetidae</taxon>
        <taxon>Agaricales</taxon>
        <taxon>Agaricineae</taxon>
        <taxon>Agaricaceae</taxon>
        <taxon>Agaricus</taxon>
    </lineage>
</organism>
<name>A0A8H7KJ75_AGABI</name>
<dbReference type="AlphaFoldDB" id="A0A8H7KJ75"/>
<dbReference type="GO" id="GO:0006338">
    <property type="term" value="P:chromatin remodeling"/>
    <property type="evidence" value="ECO:0007669"/>
    <property type="project" value="InterPro"/>
</dbReference>
<gene>
    <name evidence="3" type="ORF">Agabi119p4_1640</name>
</gene>
<evidence type="ECO:0000313" key="4">
    <source>
        <dbReference type="Proteomes" id="UP000629468"/>
    </source>
</evidence>
<feature type="region of interest" description="Disordered" evidence="1">
    <location>
        <begin position="1"/>
        <end position="27"/>
    </location>
</feature>
<dbReference type="InterPro" id="IPR032742">
    <property type="entry name" value="Iec3_N"/>
</dbReference>
<feature type="region of interest" description="Disordered" evidence="1">
    <location>
        <begin position="67"/>
        <end position="172"/>
    </location>
</feature>
<protein>
    <recommendedName>
        <fullName evidence="2">INO80 complex subunit 3 N-terminal domain-containing protein</fullName>
    </recommendedName>
</protein>
<dbReference type="Pfam" id="PF14612">
    <property type="entry name" value="Ino80_Iec3"/>
    <property type="match status" value="1"/>
</dbReference>
<feature type="compositionally biased region" description="Low complexity" evidence="1">
    <location>
        <begin position="145"/>
        <end position="164"/>
    </location>
</feature>
<evidence type="ECO:0000259" key="2">
    <source>
        <dbReference type="Pfam" id="PF14612"/>
    </source>
</evidence>
<evidence type="ECO:0000313" key="3">
    <source>
        <dbReference type="EMBL" id="KAF7782264.1"/>
    </source>
</evidence>
<reference evidence="3 4" key="1">
    <citation type="journal article" name="Sci. Rep.">
        <title>Telomere-to-telomere assembled and centromere annotated genomes of the two main subspecies of the button mushroom Agaricus bisporus reveal especially polymorphic chromosome ends.</title>
        <authorList>
            <person name="Sonnenberg A.S.M."/>
            <person name="Sedaghat-Telgerd N."/>
            <person name="Lavrijssen B."/>
            <person name="Ohm R.A."/>
            <person name="Hendrickx P.M."/>
            <person name="Scholtmeijer K."/>
            <person name="Baars J.J.P."/>
            <person name="van Peer A."/>
        </authorList>
    </citation>
    <scope>NUCLEOTIDE SEQUENCE [LARGE SCALE GENOMIC DNA]</scope>
    <source>
        <strain evidence="3 4">H119_p4</strain>
    </source>
</reference>
<feature type="domain" description="INO80 complex subunit 3 N-terminal" evidence="2">
    <location>
        <begin position="24"/>
        <end position="72"/>
    </location>
</feature>
<sequence length="172" mass="19718">MRVTVPQRGDKEDKGKSTQRSTRYKEKYQVMRDRFDKVTAARETYLRDLESANEKIRKLQEENDLLLDAMLSTPPSNSPVNTRRYPSPPSHQYVPPSQNYGPSHTAYGGPPPPPPPQPASAPVYQHPSRLEHPDSIPPPPPPPHSYSYSYPQTQPPRQYQYPPYNSNVRRDI</sequence>